<dbReference type="EMBL" id="BMPQ01000059">
    <property type="protein sequence ID" value="GGL17256.1"/>
    <property type="molecule type" value="Genomic_DNA"/>
</dbReference>
<protein>
    <submittedName>
        <fullName evidence="2">Uncharacterized protein</fullName>
    </submittedName>
</protein>
<feature type="region of interest" description="Disordered" evidence="1">
    <location>
        <begin position="277"/>
        <end position="306"/>
    </location>
</feature>
<evidence type="ECO:0000313" key="2">
    <source>
        <dbReference type="EMBL" id="GGL17256.1"/>
    </source>
</evidence>
<reference evidence="2" key="2">
    <citation type="submission" date="2020-09" db="EMBL/GenBank/DDBJ databases">
        <authorList>
            <person name="Sun Q."/>
            <person name="Ohkuma M."/>
        </authorList>
    </citation>
    <scope>NUCLEOTIDE SEQUENCE</scope>
    <source>
        <strain evidence="2">JCM 3035</strain>
    </source>
</reference>
<organism evidence="2 3">
    <name type="scientific">Streptomyces flaveus</name>
    <dbReference type="NCBI Taxonomy" id="66370"/>
    <lineage>
        <taxon>Bacteria</taxon>
        <taxon>Bacillati</taxon>
        <taxon>Actinomycetota</taxon>
        <taxon>Actinomycetes</taxon>
        <taxon>Kitasatosporales</taxon>
        <taxon>Streptomycetaceae</taxon>
        <taxon>Streptomyces</taxon>
        <taxon>Streptomyces aurantiacus group</taxon>
    </lineage>
</organism>
<gene>
    <name evidence="2" type="ORF">GCM10010094_92700</name>
</gene>
<dbReference type="Proteomes" id="UP000637788">
    <property type="component" value="Unassembled WGS sequence"/>
</dbReference>
<accession>A0A917RPN7</accession>
<evidence type="ECO:0000256" key="1">
    <source>
        <dbReference type="SAM" id="MobiDB-lite"/>
    </source>
</evidence>
<reference evidence="2" key="1">
    <citation type="journal article" date="2014" name="Int. J. Syst. Evol. Microbiol.">
        <title>Complete genome sequence of Corynebacterium casei LMG S-19264T (=DSM 44701T), isolated from a smear-ripened cheese.</title>
        <authorList>
            <consortium name="US DOE Joint Genome Institute (JGI-PGF)"/>
            <person name="Walter F."/>
            <person name="Albersmeier A."/>
            <person name="Kalinowski J."/>
            <person name="Ruckert C."/>
        </authorList>
    </citation>
    <scope>NUCLEOTIDE SEQUENCE</scope>
    <source>
        <strain evidence="2">JCM 3035</strain>
    </source>
</reference>
<evidence type="ECO:0000313" key="3">
    <source>
        <dbReference type="Proteomes" id="UP000637788"/>
    </source>
</evidence>
<feature type="region of interest" description="Disordered" evidence="1">
    <location>
        <begin position="213"/>
        <end position="243"/>
    </location>
</feature>
<proteinExistence type="predicted"/>
<keyword evidence="3" id="KW-1185">Reference proteome</keyword>
<dbReference type="AlphaFoldDB" id="A0A917RPN7"/>
<name>A0A917RPN7_9ACTN</name>
<sequence>MIGVDAGSGDRMALGVLTQYRMATTAQMHRVIAPSVRIEQTRRRLARLRSEGLVDRITLPQAGRTWVWFPTQYGVQLALEWPELRGHRPSRTVSDPTAVRLKAGRTLTETALVFLEDARRRGDVCEPLDWICEVHHPIRSGGAVIPDALLYYQRGPAHGDNGSMLRAFVEVDRATMGPERLADKLTAYERLHRYVPVVPADCPGTGAGGVAAALPAPPPRGRPGPGRGRTAHAGRPRRTTSLRRYCREPRPAGFLRCPPSRPSRLLLLWRPGLAQHLRPGQNGTHARRGRSGASGAAAAGVMVGGP</sequence>
<comment type="caution">
    <text evidence="2">The sequence shown here is derived from an EMBL/GenBank/DDBJ whole genome shotgun (WGS) entry which is preliminary data.</text>
</comment>
<feature type="compositionally biased region" description="Low complexity" evidence="1">
    <location>
        <begin position="291"/>
        <end position="306"/>
    </location>
</feature>
<feature type="compositionally biased region" description="Basic residues" evidence="1">
    <location>
        <begin position="229"/>
        <end position="241"/>
    </location>
</feature>
<dbReference type="Pfam" id="PF13814">
    <property type="entry name" value="Replic_Relax"/>
    <property type="match status" value="1"/>
</dbReference>
<dbReference type="InterPro" id="IPR025855">
    <property type="entry name" value="Replic_Relax"/>
</dbReference>